<accession>A0A562DMH8</accession>
<evidence type="ECO:0000256" key="2">
    <source>
        <dbReference type="ARBA" id="ARBA00022552"/>
    </source>
</evidence>
<evidence type="ECO:0000313" key="7">
    <source>
        <dbReference type="EMBL" id="TWH10825.1"/>
    </source>
</evidence>
<reference evidence="7 8" key="1">
    <citation type="submission" date="2019-07" db="EMBL/GenBank/DDBJ databases">
        <title>Genome sequencing of lignin-degrading bacterial isolates.</title>
        <authorList>
            <person name="Gladden J."/>
        </authorList>
    </citation>
    <scope>NUCLEOTIDE SEQUENCE [LARGE SCALE GENOMIC DNA]</scope>
    <source>
        <strain evidence="7 8">J45</strain>
    </source>
</reference>
<dbReference type="InterPro" id="IPR046977">
    <property type="entry name" value="RsmC/RlmG"/>
</dbReference>
<evidence type="ECO:0000256" key="4">
    <source>
        <dbReference type="ARBA" id="ARBA00022679"/>
    </source>
</evidence>
<dbReference type="SUPFAM" id="SSF53335">
    <property type="entry name" value="S-adenosyl-L-methionine-dependent methyltransferases"/>
    <property type="match status" value="1"/>
</dbReference>
<dbReference type="RefSeq" id="WP_145692756.1">
    <property type="nucleotide sequence ID" value="NZ_VLJT01000039.1"/>
</dbReference>
<evidence type="ECO:0000313" key="8">
    <source>
        <dbReference type="Proteomes" id="UP000317573"/>
    </source>
</evidence>
<dbReference type="GO" id="GO:0008170">
    <property type="term" value="F:N-methyltransferase activity"/>
    <property type="evidence" value="ECO:0007669"/>
    <property type="project" value="UniProtKB-ARBA"/>
</dbReference>
<dbReference type="EMBL" id="VLJT01000039">
    <property type="protein sequence ID" value="TWH10825.1"/>
    <property type="molecule type" value="Genomic_DNA"/>
</dbReference>
<dbReference type="Proteomes" id="UP000317573">
    <property type="component" value="Unassembled WGS sequence"/>
</dbReference>
<comment type="caution">
    <text evidence="7">The sequence shown here is derived from an EMBL/GenBank/DDBJ whole genome shotgun (WGS) entry which is preliminary data.</text>
</comment>
<dbReference type="PANTHER" id="PTHR47816:SF5">
    <property type="entry name" value="RIBOSOMAL RNA LARGE SUBUNIT METHYLTRANSFERASE G"/>
    <property type="match status" value="1"/>
</dbReference>
<dbReference type="GO" id="GO:0006364">
    <property type="term" value="P:rRNA processing"/>
    <property type="evidence" value="ECO:0007669"/>
    <property type="project" value="UniProtKB-KW"/>
</dbReference>
<dbReference type="InterPro" id="IPR002052">
    <property type="entry name" value="DNA_methylase_N6_adenine_CS"/>
</dbReference>
<keyword evidence="3 7" id="KW-0489">Methyltransferase</keyword>
<keyword evidence="1" id="KW-0963">Cytoplasm</keyword>
<feature type="domain" description="Methyltransferase small" evidence="5">
    <location>
        <begin position="199"/>
        <end position="374"/>
    </location>
</feature>
<sequence>MLIDELYDRLRRFPDVEAPNLFAVDGADRLLLDEAAPALESAAPGTVVVVDDQYGALTLGAAVRFGAERIRVHQDSVVAERALAANAGREDLTDRYRSCGLDADLLTGARVVLLRLPRSLSALTEIAETVARYADPEVVVFAGGRDKHIGLAMNDVLGASFAEVRASRGRQKSRVLTARGATPGPASYPVRERLDELDLTVVAHGAAFAGPRLDIGTRFLLDHFPDLDLPRNDTDARLAVDLGCGTGILAAMLARQLPEIRVIATDQSAAAVASAAETAAANGLADRIDTLRDDAASTIAAGLVDLVVCNPPFHIGAAVHTGAAHKMFDAAARILRPGGQMWTVYNRHLDYRPALMRIVGPTRVEGRNRKFTVTRSVRSR</sequence>
<evidence type="ECO:0000259" key="6">
    <source>
        <dbReference type="Pfam" id="PF26049"/>
    </source>
</evidence>
<evidence type="ECO:0000256" key="1">
    <source>
        <dbReference type="ARBA" id="ARBA00022490"/>
    </source>
</evidence>
<dbReference type="InterPro" id="IPR007848">
    <property type="entry name" value="Small_mtfrase_dom"/>
</dbReference>
<organism evidence="7 8">
    <name type="scientific">Rhodococcus rhodochrous J45</name>
    <dbReference type="NCBI Taxonomy" id="935266"/>
    <lineage>
        <taxon>Bacteria</taxon>
        <taxon>Bacillati</taxon>
        <taxon>Actinomycetota</taxon>
        <taxon>Actinomycetes</taxon>
        <taxon>Mycobacteriales</taxon>
        <taxon>Nocardiaceae</taxon>
        <taxon>Rhodococcus</taxon>
    </lineage>
</organism>
<name>A0A562DMH8_RHORH</name>
<dbReference type="GO" id="GO:0003676">
    <property type="term" value="F:nucleic acid binding"/>
    <property type="evidence" value="ECO:0007669"/>
    <property type="project" value="InterPro"/>
</dbReference>
<keyword evidence="2" id="KW-0698">rRNA processing</keyword>
<dbReference type="InterPro" id="IPR058679">
    <property type="entry name" value="RlmG_N"/>
</dbReference>
<dbReference type="CDD" id="cd02440">
    <property type="entry name" value="AdoMet_MTases"/>
    <property type="match status" value="1"/>
</dbReference>
<feature type="domain" description="RlmG N-terminal" evidence="6">
    <location>
        <begin position="9"/>
        <end position="179"/>
    </location>
</feature>
<gene>
    <name evidence="7" type="ORF">L618_000400003060</name>
</gene>
<dbReference type="PANTHER" id="PTHR47816">
    <property type="entry name" value="RIBOSOMAL RNA SMALL SUBUNIT METHYLTRANSFERASE C"/>
    <property type="match status" value="1"/>
</dbReference>
<evidence type="ECO:0000259" key="5">
    <source>
        <dbReference type="Pfam" id="PF05175"/>
    </source>
</evidence>
<dbReference type="GO" id="GO:0008757">
    <property type="term" value="F:S-adenosylmethionine-dependent methyltransferase activity"/>
    <property type="evidence" value="ECO:0007669"/>
    <property type="project" value="InterPro"/>
</dbReference>
<evidence type="ECO:0000256" key="3">
    <source>
        <dbReference type="ARBA" id="ARBA00022603"/>
    </source>
</evidence>
<dbReference type="GO" id="GO:0032259">
    <property type="term" value="P:methylation"/>
    <property type="evidence" value="ECO:0007669"/>
    <property type="project" value="UniProtKB-KW"/>
</dbReference>
<proteinExistence type="predicted"/>
<protein>
    <submittedName>
        <fullName evidence="7">16S rRNA (Guanine1207-N2)-methyltransferase</fullName>
    </submittedName>
</protein>
<dbReference type="Pfam" id="PF05175">
    <property type="entry name" value="MTS"/>
    <property type="match status" value="1"/>
</dbReference>
<dbReference type="Pfam" id="PF26049">
    <property type="entry name" value="RLMG_N"/>
    <property type="match status" value="1"/>
</dbReference>
<dbReference type="InterPro" id="IPR029063">
    <property type="entry name" value="SAM-dependent_MTases_sf"/>
</dbReference>
<dbReference type="AlphaFoldDB" id="A0A562DMH8"/>
<dbReference type="Gene3D" id="3.40.50.150">
    <property type="entry name" value="Vaccinia Virus protein VP39"/>
    <property type="match status" value="2"/>
</dbReference>
<keyword evidence="4 7" id="KW-0808">Transferase</keyword>
<dbReference type="PROSITE" id="PS00092">
    <property type="entry name" value="N6_MTASE"/>
    <property type="match status" value="1"/>
</dbReference>